<evidence type="ECO:0000313" key="3">
    <source>
        <dbReference type="Proteomes" id="UP000838763"/>
    </source>
</evidence>
<name>A0A9P1H4E5_9PEZI</name>
<dbReference type="EMBL" id="CALLCH030000012">
    <property type="protein sequence ID" value="CAI4215706.1"/>
    <property type="molecule type" value="Genomic_DNA"/>
</dbReference>
<evidence type="ECO:0000313" key="2">
    <source>
        <dbReference type="EMBL" id="CAI4215706.1"/>
    </source>
</evidence>
<reference evidence="2" key="1">
    <citation type="submission" date="2022-11" db="EMBL/GenBank/DDBJ databases">
        <authorList>
            <person name="Scott C."/>
            <person name="Bruce N."/>
        </authorList>
    </citation>
    <scope>NUCLEOTIDE SEQUENCE</scope>
</reference>
<feature type="region of interest" description="Disordered" evidence="1">
    <location>
        <begin position="106"/>
        <end position="157"/>
    </location>
</feature>
<comment type="caution">
    <text evidence="2">The sequence shown here is derived from an EMBL/GenBank/DDBJ whole genome shotgun (WGS) entry which is preliminary data.</text>
</comment>
<sequence length="157" mass="17742">MAARSTLANAAFGTFAPRTIFIKASPPPLTFAERRAVLHALKRHCRIDFFRKIRFVIHIFPRHMAKKHVELVEDSPLHGPWPGPPDTVSFVARNLRRSIRDQPALKDGFSDWETGGQLQEDGDAPAKAADIGPRHYAQRRQKRREAKKGLGGILEDF</sequence>
<evidence type="ECO:0000256" key="1">
    <source>
        <dbReference type="SAM" id="MobiDB-lite"/>
    </source>
</evidence>
<organism evidence="2 3">
    <name type="scientific">Parascedosporium putredinis</name>
    <dbReference type="NCBI Taxonomy" id="1442378"/>
    <lineage>
        <taxon>Eukaryota</taxon>
        <taxon>Fungi</taxon>
        <taxon>Dikarya</taxon>
        <taxon>Ascomycota</taxon>
        <taxon>Pezizomycotina</taxon>
        <taxon>Sordariomycetes</taxon>
        <taxon>Hypocreomycetidae</taxon>
        <taxon>Microascales</taxon>
        <taxon>Microascaceae</taxon>
        <taxon>Parascedosporium</taxon>
    </lineage>
</organism>
<feature type="compositionally biased region" description="Basic residues" evidence="1">
    <location>
        <begin position="136"/>
        <end position="146"/>
    </location>
</feature>
<gene>
    <name evidence="2" type="ORF">PPNO1_LOCUS5413</name>
</gene>
<dbReference type="AlphaFoldDB" id="A0A9P1H4E5"/>
<keyword evidence="3" id="KW-1185">Reference proteome</keyword>
<protein>
    <submittedName>
        <fullName evidence="2">Uncharacterized protein</fullName>
    </submittedName>
</protein>
<proteinExistence type="predicted"/>
<dbReference type="Proteomes" id="UP000838763">
    <property type="component" value="Unassembled WGS sequence"/>
</dbReference>
<accession>A0A9P1H4E5</accession>
<dbReference type="OrthoDB" id="5367448at2759"/>